<evidence type="ECO:0000256" key="2">
    <source>
        <dbReference type="ARBA" id="ARBA00023125"/>
    </source>
</evidence>
<dbReference type="RefSeq" id="WP_232074618.1">
    <property type="nucleotide sequence ID" value="NZ_AP022871.1"/>
</dbReference>
<dbReference type="Proteomes" id="UP000503011">
    <property type="component" value="Chromosome"/>
</dbReference>
<dbReference type="KEGG" id="psuu:Psuf_015190"/>
<keyword evidence="1" id="KW-0805">Transcription regulation</keyword>
<dbReference type="PROSITE" id="PS51118">
    <property type="entry name" value="HTH_HXLR"/>
    <property type="match status" value="1"/>
</dbReference>
<accession>A0A6F8YDM7</accession>
<dbReference type="GO" id="GO:0003677">
    <property type="term" value="F:DNA binding"/>
    <property type="evidence" value="ECO:0007669"/>
    <property type="project" value="UniProtKB-KW"/>
</dbReference>
<dbReference type="Pfam" id="PF01638">
    <property type="entry name" value="HxlR"/>
    <property type="match status" value="1"/>
</dbReference>
<evidence type="ECO:0000313" key="6">
    <source>
        <dbReference type="EMBL" id="BCB84206.1"/>
    </source>
</evidence>
<dbReference type="InterPro" id="IPR002577">
    <property type="entry name" value="HTH_HxlR"/>
</dbReference>
<dbReference type="PANTHER" id="PTHR33204">
    <property type="entry name" value="TRANSCRIPTIONAL REGULATOR, MARR FAMILY"/>
    <property type="match status" value="1"/>
</dbReference>
<evidence type="ECO:0000313" key="7">
    <source>
        <dbReference type="Proteomes" id="UP000503011"/>
    </source>
</evidence>
<evidence type="ECO:0000256" key="4">
    <source>
        <dbReference type="SAM" id="MobiDB-lite"/>
    </source>
</evidence>
<feature type="region of interest" description="Disordered" evidence="4">
    <location>
        <begin position="122"/>
        <end position="143"/>
    </location>
</feature>
<evidence type="ECO:0000259" key="5">
    <source>
        <dbReference type="PROSITE" id="PS51118"/>
    </source>
</evidence>
<feature type="domain" description="HTH hxlR-type" evidence="5">
    <location>
        <begin position="18"/>
        <end position="121"/>
    </location>
</feature>
<proteinExistence type="predicted"/>
<feature type="region of interest" description="Disordered" evidence="4">
    <location>
        <begin position="155"/>
        <end position="231"/>
    </location>
</feature>
<dbReference type="InterPro" id="IPR036390">
    <property type="entry name" value="WH_DNA-bd_sf"/>
</dbReference>
<keyword evidence="2" id="KW-0238">DNA-binding</keyword>
<dbReference type="AlphaFoldDB" id="A0A6F8YDM7"/>
<dbReference type="PANTHER" id="PTHR33204:SF39">
    <property type="entry name" value="TRANSCRIPTIONAL REGULATORY PROTEIN"/>
    <property type="match status" value="1"/>
</dbReference>
<keyword evidence="7" id="KW-1185">Reference proteome</keyword>
<reference evidence="6 7" key="1">
    <citation type="submission" date="2020-03" db="EMBL/GenBank/DDBJ databases">
        <title>Whole genome shotgun sequence of Phytohabitans suffuscus NBRC 105367.</title>
        <authorList>
            <person name="Komaki H."/>
            <person name="Tamura T."/>
        </authorList>
    </citation>
    <scope>NUCLEOTIDE SEQUENCE [LARGE SCALE GENOMIC DNA]</scope>
    <source>
        <strain evidence="6 7">NBRC 105367</strain>
    </source>
</reference>
<dbReference type="SUPFAM" id="SSF46785">
    <property type="entry name" value="Winged helix' DNA-binding domain"/>
    <property type="match status" value="1"/>
</dbReference>
<protein>
    <recommendedName>
        <fullName evidence="5">HTH hxlR-type domain-containing protein</fullName>
    </recommendedName>
</protein>
<gene>
    <name evidence="6" type="ORF">Psuf_015190</name>
</gene>
<reference evidence="6 7" key="2">
    <citation type="submission" date="2020-03" db="EMBL/GenBank/DDBJ databases">
        <authorList>
            <person name="Ichikawa N."/>
            <person name="Kimura A."/>
            <person name="Kitahashi Y."/>
            <person name="Uohara A."/>
        </authorList>
    </citation>
    <scope>NUCLEOTIDE SEQUENCE [LARGE SCALE GENOMIC DNA]</scope>
    <source>
        <strain evidence="6 7">NBRC 105367</strain>
    </source>
</reference>
<keyword evidence="3" id="KW-0804">Transcription</keyword>
<dbReference type="EMBL" id="AP022871">
    <property type="protein sequence ID" value="BCB84206.1"/>
    <property type="molecule type" value="Genomic_DNA"/>
</dbReference>
<name>A0A6F8YDM7_9ACTN</name>
<dbReference type="InterPro" id="IPR036388">
    <property type="entry name" value="WH-like_DNA-bd_sf"/>
</dbReference>
<organism evidence="6 7">
    <name type="scientific">Phytohabitans suffuscus</name>
    <dbReference type="NCBI Taxonomy" id="624315"/>
    <lineage>
        <taxon>Bacteria</taxon>
        <taxon>Bacillati</taxon>
        <taxon>Actinomycetota</taxon>
        <taxon>Actinomycetes</taxon>
        <taxon>Micromonosporales</taxon>
        <taxon>Micromonosporaceae</taxon>
    </lineage>
</organism>
<dbReference type="Gene3D" id="1.10.10.10">
    <property type="entry name" value="Winged helix-like DNA-binding domain superfamily/Winged helix DNA-binding domain"/>
    <property type="match status" value="1"/>
</dbReference>
<evidence type="ECO:0000256" key="3">
    <source>
        <dbReference type="ARBA" id="ARBA00023163"/>
    </source>
</evidence>
<sequence length="231" mass="24985">MTSPLGTELAQRGIAPDCIQTIELVRDVLARVGDKWTLLTITVLASGPLRFTVLHEQVAGVSQRMLSQTLRALNRDGLVTRTAYPEVPPRVEYALTPLGRSLHEAVNGLVRWVRDHQSEIVGNRDEFDQTPAANAGTPPPPRACFIRVGRAEARSRRRPVVPGGRSHTGVVCGLSSGAAGRRLGPPQAGDALMKHALAAPALTSGQRQPNSDGRARRRSDPFEITWFEPSG</sequence>
<evidence type="ECO:0000256" key="1">
    <source>
        <dbReference type="ARBA" id="ARBA00023015"/>
    </source>
</evidence>